<evidence type="ECO:0000313" key="2">
    <source>
        <dbReference type="EMBL" id="KAK3792460.1"/>
    </source>
</evidence>
<organism evidence="2 3">
    <name type="scientific">Elysia crispata</name>
    <name type="common">lettuce slug</name>
    <dbReference type="NCBI Taxonomy" id="231223"/>
    <lineage>
        <taxon>Eukaryota</taxon>
        <taxon>Metazoa</taxon>
        <taxon>Spiralia</taxon>
        <taxon>Lophotrochozoa</taxon>
        <taxon>Mollusca</taxon>
        <taxon>Gastropoda</taxon>
        <taxon>Heterobranchia</taxon>
        <taxon>Euthyneura</taxon>
        <taxon>Panpulmonata</taxon>
        <taxon>Sacoglossa</taxon>
        <taxon>Placobranchoidea</taxon>
        <taxon>Plakobranchidae</taxon>
        <taxon>Elysia</taxon>
    </lineage>
</organism>
<accession>A0AAE1ARL1</accession>
<gene>
    <name evidence="2" type="ORF">RRG08_049159</name>
</gene>
<name>A0AAE1ARL1_9GAST</name>
<protein>
    <submittedName>
        <fullName evidence="2">Uncharacterized protein</fullName>
    </submittedName>
</protein>
<keyword evidence="3" id="KW-1185">Reference proteome</keyword>
<evidence type="ECO:0000256" key="1">
    <source>
        <dbReference type="SAM" id="MobiDB-lite"/>
    </source>
</evidence>
<dbReference type="AlphaFoldDB" id="A0AAE1ARL1"/>
<reference evidence="2" key="1">
    <citation type="journal article" date="2023" name="G3 (Bethesda)">
        <title>A reference genome for the long-term kleptoplast-retaining sea slug Elysia crispata morphotype clarki.</title>
        <authorList>
            <person name="Eastman K.E."/>
            <person name="Pendleton A.L."/>
            <person name="Shaikh M.A."/>
            <person name="Suttiyut T."/>
            <person name="Ogas R."/>
            <person name="Tomko P."/>
            <person name="Gavelis G."/>
            <person name="Widhalm J.R."/>
            <person name="Wisecaver J.H."/>
        </authorList>
    </citation>
    <scope>NUCLEOTIDE SEQUENCE</scope>
    <source>
        <strain evidence="2">ECLA1</strain>
    </source>
</reference>
<proteinExistence type="predicted"/>
<feature type="region of interest" description="Disordered" evidence="1">
    <location>
        <begin position="1"/>
        <end position="22"/>
    </location>
</feature>
<dbReference type="EMBL" id="JAWDGP010001372">
    <property type="protein sequence ID" value="KAK3792460.1"/>
    <property type="molecule type" value="Genomic_DNA"/>
</dbReference>
<comment type="caution">
    <text evidence="2">The sequence shown here is derived from an EMBL/GenBank/DDBJ whole genome shotgun (WGS) entry which is preliminary data.</text>
</comment>
<sequence>MGPPLGSCTPARGQSPFRLSDSPEHTMNLLHATNSARMRVAPNSDRHLGAQRQWEGFGEEGHGFRGIRPVLVRLIKQQQQARRGGITRQKRSRSKQETIMSGVLHAPARRFSTEDQIKRQEDAHYGEFVLDIRSGGVNTSRVFLFPRPVRIGTT</sequence>
<evidence type="ECO:0000313" key="3">
    <source>
        <dbReference type="Proteomes" id="UP001283361"/>
    </source>
</evidence>
<dbReference type="Proteomes" id="UP001283361">
    <property type="component" value="Unassembled WGS sequence"/>
</dbReference>